<dbReference type="PANTHER" id="PTHR38593:SF1">
    <property type="entry name" value="BLR2558 PROTEIN"/>
    <property type="match status" value="1"/>
</dbReference>
<keyword evidence="1" id="KW-0732">Signal</keyword>
<gene>
    <name evidence="3" type="ORF">BSIN_0938</name>
</gene>
<dbReference type="InterPro" id="IPR012347">
    <property type="entry name" value="Ferritin-like"/>
</dbReference>
<dbReference type="RefSeq" id="WP_089341827.1">
    <property type="nucleotide sequence ID" value="NZ_FXAN01000094.1"/>
</dbReference>
<feature type="domain" description="DUF4142" evidence="2">
    <location>
        <begin position="60"/>
        <end position="194"/>
    </location>
</feature>
<feature type="chain" id="PRO_5012489292" evidence="1">
    <location>
        <begin position="25"/>
        <end position="200"/>
    </location>
</feature>
<dbReference type="Proteomes" id="UP000198460">
    <property type="component" value="Unassembled WGS sequence"/>
</dbReference>
<name>A0A238HAV9_9BURK</name>
<evidence type="ECO:0000256" key="1">
    <source>
        <dbReference type="SAM" id="SignalP"/>
    </source>
</evidence>
<dbReference type="PANTHER" id="PTHR38593">
    <property type="entry name" value="BLR2558 PROTEIN"/>
    <property type="match status" value="1"/>
</dbReference>
<dbReference type="Gene3D" id="1.20.1260.10">
    <property type="match status" value="1"/>
</dbReference>
<feature type="signal peptide" evidence="1">
    <location>
        <begin position="1"/>
        <end position="24"/>
    </location>
</feature>
<dbReference type="InterPro" id="IPR025419">
    <property type="entry name" value="DUF4142"/>
</dbReference>
<sequence length="200" mass="21293">MNPCRSTWRAAAAVIAFALGDAHAQMPGTDAAPNAPLGADVVNPAPDVGDSRIAKPPRITDAEFVDEAALAGKSEIQASQLAGEQSATADVRAFAKMMIDDHSKIDAALRAIASHKRITPRTSQVHDPNIEVLRGKRGHDFDVAYLAAAGPAAHRRVIQLFEQEASSGSDADLRAFAQQTLPTLHQHLRAAQALAREVQR</sequence>
<dbReference type="Pfam" id="PF13628">
    <property type="entry name" value="DUF4142"/>
    <property type="match status" value="1"/>
</dbReference>
<dbReference type="EMBL" id="FXAN01000094">
    <property type="protein sequence ID" value="SMG02318.1"/>
    <property type="molecule type" value="Genomic_DNA"/>
</dbReference>
<evidence type="ECO:0000313" key="4">
    <source>
        <dbReference type="Proteomes" id="UP000198460"/>
    </source>
</evidence>
<evidence type="ECO:0000313" key="3">
    <source>
        <dbReference type="EMBL" id="SMG02318.1"/>
    </source>
</evidence>
<evidence type="ECO:0000259" key="2">
    <source>
        <dbReference type="Pfam" id="PF13628"/>
    </source>
</evidence>
<proteinExistence type="predicted"/>
<protein>
    <submittedName>
        <fullName evidence="3">Putative exported protein</fullName>
    </submittedName>
</protein>
<accession>A0A238HAV9</accession>
<dbReference type="AlphaFoldDB" id="A0A238HAV9"/>
<reference evidence="3 4" key="1">
    <citation type="submission" date="2017-04" db="EMBL/GenBank/DDBJ databases">
        <authorList>
            <person name="Afonso C.L."/>
            <person name="Miller P.J."/>
            <person name="Scott M.A."/>
            <person name="Spackman E."/>
            <person name="Goraichik I."/>
            <person name="Dimitrov K.M."/>
            <person name="Suarez D.L."/>
            <person name="Swayne D.E."/>
        </authorList>
    </citation>
    <scope>NUCLEOTIDE SEQUENCE [LARGE SCALE GENOMIC DNA]</scope>
    <source>
        <strain evidence="3">LMG 28154</strain>
    </source>
</reference>
<organism evidence="3 4">
    <name type="scientific">Burkholderia singularis</name>
    <dbReference type="NCBI Taxonomy" id="1503053"/>
    <lineage>
        <taxon>Bacteria</taxon>
        <taxon>Pseudomonadati</taxon>
        <taxon>Pseudomonadota</taxon>
        <taxon>Betaproteobacteria</taxon>
        <taxon>Burkholderiales</taxon>
        <taxon>Burkholderiaceae</taxon>
        <taxon>Burkholderia</taxon>
        <taxon>pseudomallei group</taxon>
    </lineage>
</organism>